<dbReference type="Pfam" id="PF23559">
    <property type="entry name" value="WHD_DRP"/>
    <property type="match status" value="1"/>
</dbReference>
<evidence type="ECO:0000313" key="3">
    <source>
        <dbReference type="EMBL" id="KAK9015022.1"/>
    </source>
</evidence>
<keyword evidence="1" id="KW-0677">Repeat</keyword>
<accession>A0ABR2RQQ3</accession>
<name>A0ABR2RQQ3_9ROSI</name>
<sequence length="359" mass="40869">MERQGEEAMEDIGYRYLTELAERYMIVVAKRDAIGRIKRCQLHDLMRELSLSKSQEENFSKVVPLNGIQTKSLNISSSSVMVTGRIRRLSLHLNRFPGDVALECEEYPPFKSLLGFSLDQQSGLSQTLTATLVHCLKLLRTLDLQCVKLLKHDIVPRKTTKLTPPPTTHLKTSLLNRQLDLLVDLKNRFSPSRVPTECVLEVDKIEAPLSSSSDRKENRKATVCRRLKIVAYDDVLLQRFQKIFTPPTTFDNLHDLSISTYSIDDTSIPTHSIDDNTRDNIKSCCPRLLLLKSNGKVVYQKTADVSALRNTSYHQKLTQRGVSNKVCFSVDNVRNTAPASCKQQQLFVFKAFMFHTLVR</sequence>
<gene>
    <name evidence="3" type="ORF">V6N11_006152</name>
</gene>
<evidence type="ECO:0000256" key="1">
    <source>
        <dbReference type="ARBA" id="ARBA00022737"/>
    </source>
</evidence>
<keyword evidence="4" id="KW-1185">Reference proteome</keyword>
<organism evidence="3 4">
    <name type="scientific">Hibiscus sabdariffa</name>
    <name type="common">roselle</name>
    <dbReference type="NCBI Taxonomy" id="183260"/>
    <lineage>
        <taxon>Eukaryota</taxon>
        <taxon>Viridiplantae</taxon>
        <taxon>Streptophyta</taxon>
        <taxon>Embryophyta</taxon>
        <taxon>Tracheophyta</taxon>
        <taxon>Spermatophyta</taxon>
        <taxon>Magnoliopsida</taxon>
        <taxon>eudicotyledons</taxon>
        <taxon>Gunneridae</taxon>
        <taxon>Pentapetalae</taxon>
        <taxon>rosids</taxon>
        <taxon>malvids</taxon>
        <taxon>Malvales</taxon>
        <taxon>Malvaceae</taxon>
        <taxon>Malvoideae</taxon>
        <taxon>Hibiscus</taxon>
    </lineage>
</organism>
<evidence type="ECO:0000313" key="4">
    <source>
        <dbReference type="Proteomes" id="UP001396334"/>
    </source>
</evidence>
<comment type="caution">
    <text evidence="3">The sequence shown here is derived from an EMBL/GenBank/DDBJ whole genome shotgun (WGS) entry which is preliminary data.</text>
</comment>
<protein>
    <recommendedName>
        <fullName evidence="2">Disease resistance protein winged helix domain-containing protein</fullName>
    </recommendedName>
</protein>
<dbReference type="Proteomes" id="UP001396334">
    <property type="component" value="Unassembled WGS sequence"/>
</dbReference>
<evidence type="ECO:0000259" key="2">
    <source>
        <dbReference type="Pfam" id="PF23559"/>
    </source>
</evidence>
<proteinExistence type="predicted"/>
<dbReference type="InterPro" id="IPR058922">
    <property type="entry name" value="WHD_DRP"/>
</dbReference>
<reference evidence="3 4" key="1">
    <citation type="journal article" date="2024" name="G3 (Bethesda)">
        <title>Genome assembly of Hibiscus sabdariffa L. provides insights into metabolisms of medicinal natural products.</title>
        <authorList>
            <person name="Kim T."/>
        </authorList>
    </citation>
    <scope>NUCLEOTIDE SEQUENCE [LARGE SCALE GENOMIC DNA]</scope>
    <source>
        <strain evidence="3">TK-2024</strain>
        <tissue evidence="3">Old leaves</tissue>
    </source>
</reference>
<dbReference type="EMBL" id="JBBPBN010000021">
    <property type="protein sequence ID" value="KAK9015022.1"/>
    <property type="molecule type" value="Genomic_DNA"/>
</dbReference>
<feature type="domain" description="Disease resistance protein winged helix" evidence="2">
    <location>
        <begin position="3"/>
        <end position="49"/>
    </location>
</feature>